<sequence>MISNIHALKDRLETEIQWYKNEKEKLEQLLSDGDENFQETKIQIIEAKKEMKKIISTYASDLLEKLEVKWRPVENKIKRQLSTIIKNKNELESRKRLLDKTLLSHQTSDFFCVGQTLDNTLPKKPLGSIQHRKTKFIRGKVWEFESEVSTTFGQIYTVPSSELIDSYETNISIVTKIHCDYNEVVIASWFDEKLQSIIPNRWNRSIRNKDKTRIYDMARQQNGDLILSTRNHNLRQYTRNGKGNYFKSFSPFKTLGVHVSTNDQILVGLVESHGFTRPTRFSVRRVVVMNQDGFIQHTYEYNTYRQRLFSWPRRIITNNDNIYVIDITNKQLKGRVVVLDYEGDIKWTYAGCNSKNVNKSKFTPRDTIFTIWQDSGL</sequence>
<comment type="caution">
    <text evidence="2">The sequence shown here is derived from an EMBL/GenBank/DDBJ whole genome shotgun (WGS) entry which is preliminary data.</text>
</comment>
<gene>
    <name evidence="2" type="ORF">MGAL_10B085831</name>
</gene>
<dbReference type="Proteomes" id="UP000596742">
    <property type="component" value="Unassembled WGS sequence"/>
</dbReference>
<proteinExistence type="predicted"/>
<evidence type="ECO:0000313" key="2">
    <source>
        <dbReference type="EMBL" id="VDI02514.1"/>
    </source>
</evidence>
<keyword evidence="1" id="KW-0175">Coiled coil</keyword>
<dbReference type="AlphaFoldDB" id="A0A8B6CAX3"/>
<accession>A0A8B6CAX3</accession>
<evidence type="ECO:0008006" key="4">
    <source>
        <dbReference type="Google" id="ProtNLM"/>
    </source>
</evidence>
<dbReference type="EMBL" id="UYJE01001482">
    <property type="protein sequence ID" value="VDI02514.1"/>
    <property type="molecule type" value="Genomic_DNA"/>
</dbReference>
<dbReference type="SUPFAM" id="SSF63829">
    <property type="entry name" value="Calcium-dependent phosphotriesterase"/>
    <property type="match status" value="1"/>
</dbReference>
<organism evidence="2 3">
    <name type="scientific">Mytilus galloprovincialis</name>
    <name type="common">Mediterranean mussel</name>
    <dbReference type="NCBI Taxonomy" id="29158"/>
    <lineage>
        <taxon>Eukaryota</taxon>
        <taxon>Metazoa</taxon>
        <taxon>Spiralia</taxon>
        <taxon>Lophotrochozoa</taxon>
        <taxon>Mollusca</taxon>
        <taxon>Bivalvia</taxon>
        <taxon>Autobranchia</taxon>
        <taxon>Pteriomorphia</taxon>
        <taxon>Mytilida</taxon>
        <taxon>Mytiloidea</taxon>
        <taxon>Mytilidae</taxon>
        <taxon>Mytilinae</taxon>
        <taxon>Mytilus</taxon>
    </lineage>
</organism>
<evidence type="ECO:0000256" key="1">
    <source>
        <dbReference type="SAM" id="Coils"/>
    </source>
</evidence>
<name>A0A8B6CAX3_MYTGA</name>
<keyword evidence="3" id="KW-1185">Reference proteome</keyword>
<dbReference type="OrthoDB" id="10356867at2759"/>
<protein>
    <recommendedName>
        <fullName evidence="4">Tripartite motif-containing protein 2</fullName>
    </recommendedName>
</protein>
<reference evidence="2" key="1">
    <citation type="submission" date="2018-11" db="EMBL/GenBank/DDBJ databases">
        <authorList>
            <person name="Alioto T."/>
            <person name="Alioto T."/>
        </authorList>
    </citation>
    <scope>NUCLEOTIDE SEQUENCE</scope>
</reference>
<evidence type="ECO:0000313" key="3">
    <source>
        <dbReference type="Proteomes" id="UP000596742"/>
    </source>
</evidence>
<feature type="coiled-coil region" evidence="1">
    <location>
        <begin position="9"/>
        <end position="36"/>
    </location>
</feature>